<dbReference type="Pfam" id="PF13438">
    <property type="entry name" value="DUF4113"/>
    <property type="match status" value="1"/>
</dbReference>
<dbReference type="InterPro" id="IPR050116">
    <property type="entry name" value="DNA_polymerase-Y"/>
</dbReference>
<dbReference type="Gene3D" id="3.40.1170.60">
    <property type="match status" value="1"/>
</dbReference>
<evidence type="ECO:0000256" key="1">
    <source>
        <dbReference type="ARBA" id="ARBA00010945"/>
    </source>
</evidence>
<dbReference type="EC" id="2.7.7.7" evidence="7"/>
<dbReference type="SUPFAM" id="SSF100879">
    <property type="entry name" value="Lesion bypass DNA polymerase (Y-family), little finger domain"/>
    <property type="match status" value="1"/>
</dbReference>
<comment type="caution">
    <text evidence="7">The sequence shown here is derived from an EMBL/GenBank/DDBJ whole genome shotgun (WGS) entry which is preliminary data.</text>
</comment>
<keyword evidence="4" id="KW-0234">DNA repair</keyword>
<evidence type="ECO:0000256" key="5">
    <source>
        <dbReference type="ARBA" id="ARBA00023236"/>
    </source>
</evidence>
<dbReference type="SUPFAM" id="SSF56672">
    <property type="entry name" value="DNA/RNA polymerases"/>
    <property type="match status" value="1"/>
</dbReference>
<sequence>MFGLIDVRGFYASAEKVFRPNLKNAPVAILSNNDGCVIARSQEAKKYVKMGEPWFRIKHQQYPVKIHFFSSNYALYHSMSTRVMSCIEEVVPRLEVYSVDEGFCDCTGMEMTMPYEDFGHMVRMHVKSCTGLTVSVGLGPTKTLAKSAQWASKEWPQFRGVLALTPNNPGRIEAMLFRQPVEEVWGVGSRISKRLNLLGIKTALDLSRASPTFIRKNFSVVLERTVRELNGEACIEMEDAPPPKQQIVVSRSFGERITTYDAMRQAICTYAERVGEKLRADRQFCHHVSVFIRTSPFDTGQPGYGSTAYVRLQVGTQDTRDIIEAAVKSLDTIWRPGFRYAKAGIMLDELRPNGIAQLNLFDDETPRPGSEALMNLMDKMNRSGRYNIGFAGKGIQPEWRMKREMLSHAWTTNWKQIPVAKVC</sequence>
<keyword evidence="5" id="KW-0742">SOS response</keyword>
<dbReference type="Proteomes" id="UP001468095">
    <property type="component" value="Unassembled WGS sequence"/>
</dbReference>
<keyword evidence="2" id="KW-0227">DNA damage</keyword>
<dbReference type="InterPro" id="IPR001126">
    <property type="entry name" value="UmuC"/>
</dbReference>
<dbReference type="InterPro" id="IPR025188">
    <property type="entry name" value="DUF4113"/>
</dbReference>
<name>A0ABU9MQL4_9GAMM</name>
<keyword evidence="7" id="KW-0548">Nucleotidyltransferase</keyword>
<dbReference type="Pfam" id="PF11799">
    <property type="entry name" value="IMS_C"/>
    <property type="match status" value="1"/>
</dbReference>
<evidence type="ECO:0000313" key="8">
    <source>
        <dbReference type="Proteomes" id="UP001468095"/>
    </source>
</evidence>
<reference evidence="7 8" key="1">
    <citation type="submission" date="2024-04" db="EMBL/GenBank/DDBJ databases">
        <authorList>
            <person name="Suleimanova A.D."/>
            <person name="Pudova D.S."/>
            <person name="Shagimardanova E.I."/>
            <person name="Sharipova M.R."/>
        </authorList>
    </citation>
    <scope>NUCLEOTIDE SEQUENCE [LARGE SCALE GENOMIC DNA]</scope>
    <source>
        <strain evidence="7 8">3.1</strain>
    </source>
</reference>
<evidence type="ECO:0000256" key="2">
    <source>
        <dbReference type="ARBA" id="ARBA00022763"/>
    </source>
</evidence>
<dbReference type="PROSITE" id="PS50173">
    <property type="entry name" value="UMUC"/>
    <property type="match status" value="1"/>
</dbReference>
<dbReference type="Gene3D" id="1.10.150.20">
    <property type="entry name" value="5' to 3' exonuclease, C-terminal subdomain"/>
    <property type="match status" value="1"/>
</dbReference>
<dbReference type="GO" id="GO:0003887">
    <property type="term" value="F:DNA-directed DNA polymerase activity"/>
    <property type="evidence" value="ECO:0007669"/>
    <property type="project" value="UniProtKB-EC"/>
</dbReference>
<accession>A0ABU9MQL4</accession>
<keyword evidence="7" id="KW-0808">Transferase</keyword>
<keyword evidence="3" id="KW-0741">SOS mutagenesis</keyword>
<dbReference type="Pfam" id="PF00817">
    <property type="entry name" value="IMS"/>
    <property type="match status" value="1"/>
</dbReference>
<protein>
    <submittedName>
        <fullName evidence="7">Translesion error-prone DNA polymerase V subunit UmuC</fullName>
        <ecNumber evidence="7">2.7.7.7</ecNumber>
    </submittedName>
</protein>
<proteinExistence type="inferred from homology"/>
<dbReference type="InterPro" id="IPR043502">
    <property type="entry name" value="DNA/RNA_pol_sf"/>
</dbReference>
<dbReference type="CDD" id="cd01700">
    <property type="entry name" value="PolY_Pol_V_umuC"/>
    <property type="match status" value="1"/>
</dbReference>
<dbReference type="PANTHER" id="PTHR11076:SF34">
    <property type="entry name" value="PROTEIN UMUC"/>
    <property type="match status" value="1"/>
</dbReference>
<organism evidence="7 8">
    <name type="scientific">Pantoea brenneri</name>
    <dbReference type="NCBI Taxonomy" id="472694"/>
    <lineage>
        <taxon>Bacteria</taxon>
        <taxon>Pseudomonadati</taxon>
        <taxon>Pseudomonadota</taxon>
        <taxon>Gammaproteobacteria</taxon>
        <taxon>Enterobacterales</taxon>
        <taxon>Erwiniaceae</taxon>
        <taxon>Pantoea</taxon>
    </lineage>
</organism>
<evidence type="ECO:0000313" key="7">
    <source>
        <dbReference type="EMBL" id="MEL7698349.1"/>
    </source>
</evidence>
<dbReference type="NCBIfam" id="NF002955">
    <property type="entry name" value="PRK03609.1"/>
    <property type="match status" value="1"/>
</dbReference>
<dbReference type="InterPro" id="IPR043128">
    <property type="entry name" value="Rev_trsase/Diguanyl_cyclase"/>
</dbReference>
<dbReference type="InterPro" id="IPR036775">
    <property type="entry name" value="DNA_pol_Y-fam_lit_finger_sf"/>
</dbReference>
<dbReference type="RefSeq" id="WP_031377972.1">
    <property type="nucleotide sequence ID" value="NZ_JBCGBG010000010.1"/>
</dbReference>
<dbReference type="PANTHER" id="PTHR11076">
    <property type="entry name" value="DNA REPAIR POLYMERASE UMUC / TRANSFERASE FAMILY MEMBER"/>
    <property type="match status" value="1"/>
</dbReference>
<comment type="similarity">
    <text evidence="1">Belongs to the DNA polymerase type-Y family.</text>
</comment>
<evidence type="ECO:0000256" key="3">
    <source>
        <dbReference type="ARBA" id="ARBA00023199"/>
    </source>
</evidence>
<dbReference type="InterPro" id="IPR017961">
    <property type="entry name" value="DNA_pol_Y-fam_little_finger"/>
</dbReference>
<gene>
    <name evidence="7" type="primary">umuC</name>
    <name evidence="7" type="ORF">AABB92_22170</name>
</gene>
<dbReference type="EMBL" id="JBCGBG010000010">
    <property type="protein sequence ID" value="MEL7698349.1"/>
    <property type="molecule type" value="Genomic_DNA"/>
</dbReference>
<evidence type="ECO:0000256" key="4">
    <source>
        <dbReference type="ARBA" id="ARBA00023204"/>
    </source>
</evidence>
<evidence type="ECO:0000259" key="6">
    <source>
        <dbReference type="PROSITE" id="PS50173"/>
    </source>
</evidence>
<keyword evidence="8" id="KW-1185">Reference proteome</keyword>
<feature type="domain" description="UmuC" evidence="6">
    <location>
        <begin position="2"/>
        <end position="188"/>
    </location>
</feature>
<dbReference type="Gene3D" id="3.30.1490.100">
    <property type="entry name" value="DNA polymerase, Y-family, little finger domain"/>
    <property type="match status" value="1"/>
</dbReference>
<dbReference type="Gene3D" id="3.30.70.270">
    <property type="match status" value="1"/>
</dbReference>